<evidence type="ECO:0000313" key="2">
    <source>
        <dbReference type="Proteomes" id="UP000006729"/>
    </source>
</evidence>
<comment type="caution">
    <text evidence="1">The sequence shown here is derived from an EMBL/GenBank/DDBJ whole genome shotgun (WGS) entry which is preliminary data.</text>
</comment>
<sequence>MFKAKRSMVLELIQVLLSTTILMVEPRMLLWDGQLLLVRLSRLLLHWNRSTRVTSSGSGAFYFVPCMVFGIVESLFRWYTENGMSEDEVCKNTVESITGIISKTILTEGMLAIYSSLSEESKLEFDIVLHIILAWTSCMNAMKMYVAFGSEIRSVVKAGRRFYEKDGLPAFPMGEIDQTRMWKDGE</sequence>
<evidence type="ECO:0000313" key="1">
    <source>
        <dbReference type="EMBL" id="KAI9383700.1"/>
    </source>
</evidence>
<reference evidence="1 2" key="1">
    <citation type="journal article" date="2006" name="Science">
        <title>The genome of black cottonwood, Populus trichocarpa (Torr. &amp; Gray).</title>
        <authorList>
            <person name="Tuskan G.A."/>
            <person name="Difazio S."/>
            <person name="Jansson S."/>
            <person name="Bohlmann J."/>
            <person name="Grigoriev I."/>
            <person name="Hellsten U."/>
            <person name="Putnam N."/>
            <person name="Ralph S."/>
            <person name="Rombauts S."/>
            <person name="Salamov A."/>
            <person name="Schein J."/>
            <person name="Sterck L."/>
            <person name="Aerts A."/>
            <person name="Bhalerao R.R."/>
            <person name="Bhalerao R.P."/>
            <person name="Blaudez D."/>
            <person name="Boerjan W."/>
            <person name="Brun A."/>
            <person name="Brunner A."/>
            <person name="Busov V."/>
            <person name="Campbell M."/>
            <person name="Carlson J."/>
            <person name="Chalot M."/>
            <person name="Chapman J."/>
            <person name="Chen G.L."/>
            <person name="Cooper D."/>
            <person name="Coutinho P.M."/>
            <person name="Couturier J."/>
            <person name="Covert S."/>
            <person name="Cronk Q."/>
            <person name="Cunningham R."/>
            <person name="Davis J."/>
            <person name="Degroeve S."/>
            <person name="Dejardin A."/>
            <person name="Depamphilis C."/>
            <person name="Detter J."/>
            <person name="Dirks B."/>
            <person name="Dubchak I."/>
            <person name="Duplessis S."/>
            <person name="Ehlting J."/>
            <person name="Ellis B."/>
            <person name="Gendler K."/>
            <person name="Goodstein D."/>
            <person name="Gribskov M."/>
            <person name="Grimwood J."/>
            <person name="Groover A."/>
            <person name="Gunter L."/>
            <person name="Hamberger B."/>
            <person name="Heinze B."/>
            <person name="Helariutta Y."/>
            <person name="Henrissat B."/>
            <person name="Holligan D."/>
            <person name="Holt R."/>
            <person name="Huang W."/>
            <person name="Islam-Faridi N."/>
            <person name="Jones S."/>
            <person name="Jones-Rhoades M."/>
            <person name="Jorgensen R."/>
            <person name="Joshi C."/>
            <person name="Kangasjarvi J."/>
            <person name="Karlsson J."/>
            <person name="Kelleher C."/>
            <person name="Kirkpatrick R."/>
            <person name="Kirst M."/>
            <person name="Kohler A."/>
            <person name="Kalluri U."/>
            <person name="Larimer F."/>
            <person name="Leebens-Mack J."/>
            <person name="Leple J.C."/>
            <person name="Locascio P."/>
            <person name="Lou Y."/>
            <person name="Lucas S."/>
            <person name="Martin F."/>
            <person name="Montanini B."/>
            <person name="Napoli C."/>
            <person name="Nelson D.R."/>
            <person name="Nelson C."/>
            <person name="Nieminen K."/>
            <person name="Nilsson O."/>
            <person name="Pereda V."/>
            <person name="Peter G."/>
            <person name="Philippe R."/>
            <person name="Pilate G."/>
            <person name="Poliakov A."/>
            <person name="Razumovskaya J."/>
            <person name="Richardson P."/>
            <person name="Rinaldi C."/>
            <person name="Ritland K."/>
            <person name="Rouze P."/>
            <person name="Ryaboy D."/>
            <person name="Schmutz J."/>
            <person name="Schrader J."/>
            <person name="Segerman B."/>
            <person name="Shin H."/>
            <person name="Siddiqui A."/>
            <person name="Sterky F."/>
            <person name="Terry A."/>
            <person name="Tsai C.J."/>
            <person name="Uberbacher E."/>
            <person name="Unneberg P."/>
            <person name="Vahala J."/>
            <person name="Wall K."/>
            <person name="Wessler S."/>
            <person name="Yang G."/>
            <person name="Yin T."/>
            <person name="Douglas C."/>
            <person name="Marra M."/>
            <person name="Sandberg G."/>
            <person name="Van de Peer Y."/>
            <person name="Rokhsar D."/>
        </authorList>
    </citation>
    <scope>NUCLEOTIDE SEQUENCE [LARGE SCALE GENOMIC DNA]</scope>
    <source>
        <strain evidence="2">cv. Nisqually</strain>
    </source>
</reference>
<protein>
    <submittedName>
        <fullName evidence="1">Uncharacterized protein</fullName>
    </submittedName>
</protein>
<accession>A0ACC0S3Q2</accession>
<dbReference type="EMBL" id="CM009302">
    <property type="protein sequence ID" value="KAI9383700.1"/>
    <property type="molecule type" value="Genomic_DNA"/>
</dbReference>
<organism evidence="1 2">
    <name type="scientific">Populus trichocarpa</name>
    <name type="common">Western balsam poplar</name>
    <name type="synonym">Populus balsamifera subsp. trichocarpa</name>
    <dbReference type="NCBI Taxonomy" id="3694"/>
    <lineage>
        <taxon>Eukaryota</taxon>
        <taxon>Viridiplantae</taxon>
        <taxon>Streptophyta</taxon>
        <taxon>Embryophyta</taxon>
        <taxon>Tracheophyta</taxon>
        <taxon>Spermatophyta</taxon>
        <taxon>Magnoliopsida</taxon>
        <taxon>eudicotyledons</taxon>
        <taxon>Gunneridae</taxon>
        <taxon>Pentapetalae</taxon>
        <taxon>rosids</taxon>
        <taxon>fabids</taxon>
        <taxon>Malpighiales</taxon>
        <taxon>Salicaceae</taxon>
        <taxon>Saliceae</taxon>
        <taxon>Populus</taxon>
    </lineage>
</organism>
<dbReference type="Proteomes" id="UP000006729">
    <property type="component" value="Chromosome 13"/>
</dbReference>
<proteinExistence type="predicted"/>
<keyword evidence="2" id="KW-1185">Reference proteome</keyword>
<gene>
    <name evidence="1" type="ORF">POPTR_013G117532v4</name>
</gene>
<name>A0ACC0S3Q2_POPTR</name>